<reference evidence="5 6" key="1">
    <citation type="submission" date="2019-01" db="EMBL/GenBank/DDBJ databases">
        <authorList>
            <person name="Adair T.L."/>
            <person name="Lucas L.G."/>
            <person name="Young A.M."/>
            <person name="Antrich S.C."/>
            <person name="Baird A.G."/>
            <person name="Dunn E.L."/>
            <person name="Fernandes B.I."/>
            <person name="Fraley E.G."/>
            <person name="Ghanem A.X."/>
            <person name="Gilbert M.G."/>
            <person name="Morris T.B."/>
            <person name="Nortch B.D."/>
            <person name="Overcash M.E."/>
            <person name="Pavleszek K.E."/>
            <person name="Pellegrini L.I.O."/>
            <person name="Pham L.T."/>
            <person name="Rule L.S."/>
            <person name="Schultz E.M."/>
            <person name="Smith J."/>
            <person name="Thong B.J."/>
            <person name="Turner H.A."/>
            <person name="Walker G."/>
            <person name="Whitaker Z.J."/>
            <person name="Wilsey R.N."/>
            <person name="Yanney R.L."/>
            <person name="Klyczek K."/>
            <person name="Garlena R.A."/>
            <person name="Russell D.A."/>
            <person name="Pope W.H."/>
            <person name="Jacobs-Sera D."/>
            <person name="Hatfull G.F."/>
        </authorList>
    </citation>
    <scope>NUCLEOTIDE SEQUENCE [LARGE SCALE GENOMIC DNA]</scope>
</reference>
<keyword evidence="3" id="KW-0862">Zinc</keyword>
<dbReference type="InterPro" id="IPR038418">
    <property type="entry name" value="6-PTP_synth/QueD_sf"/>
</dbReference>
<dbReference type="GO" id="GO:0016829">
    <property type="term" value="F:lyase activity"/>
    <property type="evidence" value="ECO:0007669"/>
    <property type="project" value="UniProtKB-KW"/>
</dbReference>
<dbReference type="Gene3D" id="3.30.479.10">
    <property type="entry name" value="6-pyruvoyl tetrahydropterin synthase/QueD"/>
    <property type="match status" value="2"/>
</dbReference>
<dbReference type="PIRSF" id="PIRSF006113">
    <property type="entry name" value="PTP_synth"/>
    <property type="match status" value="1"/>
</dbReference>
<dbReference type="KEGG" id="vg:55011180"/>
<protein>
    <submittedName>
        <fullName evidence="5">QueD-like queosine biosynthesis protein</fullName>
    </submittedName>
</protein>
<dbReference type="SUPFAM" id="SSF55620">
    <property type="entry name" value="Tetrahydrobiopterin biosynthesis enzymes-like"/>
    <property type="match status" value="1"/>
</dbReference>
<name>A0A411CQK3_9CAUD</name>
<evidence type="ECO:0000256" key="4">
    <source>
        <dbReference type="ARBA" id="ARBA00023239"/>
    </source>
</evidence>
<dbReference type="InterPro" id="IPR007115">
    <property type="entry name" value="6-PTP_synth/QueD"/>
</dbReference>
<accession>A0A411CQK3</accession>
<dbReference type="EMBL" id="MK411746">
    <property type="protein sequence ID" value="QAY16201.1"/>
    <property type="molecule type" value="Genomic_DNA"/>
</dbReference>
<dbReference type="GO" id="GO:0046872">
    <property type="term" value="F:metal ion binding"/>
    <property type="evidence" value="ECO:0007669"/>
    <property type="project" value="UniProtKB-KW"/>
</dbReference>
<keyword evidence="2" id="KW-0479">Metal-binding</keyword>
<organism evidence="5 6">
    <name type="scientific">Arthrobacter phage Sonali</name>
    <dbReference type="NCBI Taxonomy" id="2510495"/>
    <lineage>
        <taxon>Viruses</taxon>
        <taxon>Duplodnaviria</taxon>
        <taxon>Heunggongvirae</taxon>
        <taxon>Uroviricota</taxon>
        <taxon>Caudoviricetes</taxon>
        <taxon>Sonalivirus</taxon>
        <taxon>Sonalivirus sonali</taxon>
    </lineage>
</organism>
<dbReference type="Pfam" id="PF01242">
    <property type="entry name" value="PTPS"/>
    <property type="match status" value="1"/>
</dbReference>
<sequence>MTLAAISKDFQFSASHQLEGLPSDHPCSRLHGHNYTVKLVLEGEVDPIGFVVDYRRLGAFKDYLDEKFDHRHLNDFFPGNPTAERMADFLADKAVDLLGSLGVTNVYSLAVSVSETPKTWATVSRHLHIERNL</sequence>
<dbReference type="Proteomes" id="UP000289206">
    <property type="component" value="Segment"/>
</dbReference>
<keyword evidence="4" id="KW-0456">Lyase</keyword>
<keyword evidence="6" id="KW-1185">Reference proteome</keyword>
<dbReference type="RefSeq" id="YP_009819762.1">
    <property type="nucleotide sequence ID" value="NC_048152.1"/>
</dbReference>
<dbReference type="GeneID" id="55011180"/>
<evidence type="ECO:0000256" key="2">
    <source>
        <dbReference type="ARBA" id="ARBA00022723"/>
    </source>
</evidence>
<gene>
    <name evidence="5" type="primary">89</name>
    <name evidence="5" type="ORF">SEA_SONALI_89</name>
</gene>
<dbReference type="PANTHER" id="PTHR12589:SF7">
    <property type="entry name" value="6-PYRUVOYL TETRAHYDROBIOPTERIN SYNTHASE"/>
    <property type="match status" value="1"/>
</dbReference>
<evidence type="ECO:0000256" key="3">
    <source>
        <dbReference type="ARBA" id="ARBA00022833"/>
    </source>
</evidence>
<comment type="cofactor">
    <cofactor evidence="1">
        <name>Zn(2+)</name>
        <dbReference type="ChEBI" id="CHEBI:29105"/>
    </cofactor>
</comment>
<proteinExistence type="predicted"/>
<evidence type="ECO:0000313" key="6">
    <source>
        <dbReference type="Proteomes" id="UP000289206"/>
    </source>
</evidence>
<evidence type="ECO:0000256" key="1">
    <source>
        <dbReference type="ARBA" id="ARBA00001947"/>
    </source>
</evidence>
<dbReference type="PANTHER" id="PTHR12589">
    <property type="entry name" value="PYRUVOYL TETRAHYDROBIOPTERIN SYNTHASE"/>
    <property type="match status" value="1"/>
</dbReference>
<evidence type="ECO:0000313" key="5">
    <source>
        <dbReference type="EMBL" id="QAY16201.1"/>
    </source>
</evidence>